<comment type="subcellular location">
    <subcellularLocation>
        <location evidence="1">Membrane</location>
        <topology evidence="1">Multi-pass membrane protein</topology>
    </subcellularLocation>
</comment>
<feature type="transmembrane region" description="Helical" evidence="7">
    <location>
        <begin position="73"/>
        <end position="97"/>
    </location>
</feature>
<evidence type="ECO:0000256" key="7">
    <source>
        <dbReference type="SAM" id="Phobius"/>
    </source>
</evidence>
<protein>
    <recommendedName>
        <fullName evidence="8">MARVEL domain-containing protein</fullName>
    </recommendedName>
</protein>
<feature type="region of interest" description="Disordered" evidence="6">
    <location>
        <begin position="199"/>
        <end position="220"/>
    </location>
</feature>
<evidence type="ECO:0000256" key="1">
    <source>
        <dbReference type="ARBA" id="ARBA00004141"/>
    </source>
</evidence>
<evidence type="ECO:0000256" key="3">
    <source>
        <dbReference type="ARBA" id="ARBA00022989"/>
    </source>
</evidence>
<dbReference type="Proteomes" id="UP001159427">
    <property type="component" value="Unassembled WGS sequence"/>
</dbReference>
<accession>A0ABN8LRS1</accession>
<feature type="transmembrane region" description="Helical" evidence="7">
    <location>
        <begin position="109"/>
        <end position="131"/>
    </location>
</feature>
<evidence type="ECO:0000313" key="10">
    <source>
        <dbReference type="Proteomes" id="UP001159427"/>
    </source>
</evidence>
<dbReference type="PANTHER" id="PTHR22776:SF49">
    <property type="entry name" value="MARVEL DOMAIN-CONTAINING PROTEIN"/>
    <property type="match status" value="1"/>
</dbReference>
<feature type="compositionally biased region" description="Basic and acidic residues" evidence="6">
    <location>
        <begin position="209"/>
        <end position="220"/>
    </location>
</feature>
<organism evidence="9 10">
    <name type="scientific">Porites evermanni</name>
    <dbReference type="NCBI Taxonomy" id="104178"/>
    <lineage>
        <taxon>Eukaryota</taxon>
        <taxon>Metazoa</taxon>
        <taxon>Cnidaria</taxon>
        <taxon>Anthozoa</taxon>
        <taxon>Hexacorallia</taxon>
        <taxon>Scleractinia</taxon>
        <taxon>Fungiina</taxon>
        <taxon>Poritidae</taxon>
        <taxon>Porites</taxon>
    </lineage>
</organism>
<feature type="compositionally biased region" description="Polar residues" evidence="6">
    <location>
        <begin position="199"/>
        <end position="208"/>
    </location>
</feature>
<dbReference type="Pfam" id="PF01284">
    <property type="entry name" value="MARVEL"/>
    <property type="match status" value="1"/>
</dbReference>
<evidence type="ECO:0000256" key="2">
    <source>
        <dbReference type="ARBA" id="ARBA00022692"/>
    </source>
</evidence>
<keyword evidence="4 5" id="KW-0472">Membrane</keyword>
<dbReference type="InterPro" id="IPR050578">
    <property type="entry name" value="MARVEL-CKLF_proteins"/>
</dbReference>
<dbReference type="PANTHER" id="PTHR22776">
    <property type="entry name" value="MARVEL-CONTAINING POTENTIAL LIPID RAFT-ASSOCIATED PROTEIN"/>
    <property type="match status" value="1"/>
</dbReference>
<evidence type="ECO:0000256" key="5">
    <source>
        <dbReference type="PROSITE-ProRule" id="PRU00581"/>
    </source>
</evidence>
<evidence type="ECO:0000256" key="6">
    <source>
        <dbReference type="SAM" id="MobiDB-lite"/>
    </source>
</evidence>
<dbReference type="PROSITE" id="PS51225">
    <property type="entry name" value="MARVEL"/>
    <property type="match status" value="1"/>
</dbReference>
<keyword evidence="3 7" id="KW-1133">Transmembrane helix</keyword>
<evidence type="ECO:0000259" key="8">
    <source>
        <dbReference type="PROSITE" id="PS51225"/>
    </source>
</evidence>
<name>A0ABN8LRS1_9CNID</name>
<keyword evidence="10" id="KW-1185">Reference proteome</keyword>
<comment type="caution">
    <text evidence="9">The sequence shown here is derived from an EMBL/GenBank/DDBJ whole genome shotgun (WGS) entry which is preliminary data.</text>
</comment>
<gene>
    <name evidence="9" type="ORF">PEVE_00001849</name>
</gene>
<keyword evidence="2 5" id="KW-0812">Transmembrane</keyword>
<sequence length="220" mass="24595">MAPEKAVLFHMENNPTSLVPRTQRWISQQSINKEFLRSFTGALKVSEMVSLGTGFGSLLHYVKLVDETSSIDILYFVITGVSTFFTLILIVTLVLNLQQKITTSTKNGNLFMLIYPLIAAILLLTSSSLLVHEAVKFGDSYHSQPTNDAKCDTCGKINVAAVFGFLSWILFTLDLFLQMRQHGLFCRKGKQRRIAVRSIQVSPGQEQDTQPRNDGEHPSV</sequence>
<feature type="domain" description="MARVEL" evidence="8">
    <location>
        <begin position="35"/>
        <end position="183"/>
    </location>
</feature>
<evidence type="ECO:0000256" key="4">
    <source>
        <dbReference type="ARBA" id="ARBA00023136"/>
    </source>
</evidence>
<feature type="transmembrane region" description="Helical" evidence="7">
    <location>
        <begin position="157"/>
        <end position="177"/>
    </location>
</feature>
<reference evidence="9 10" key="1">
    <citation type="submission" date="2022-05" db="EMBL/GenBank/DDBJ databases">
        <authorList>
            <consortium name="Genoscope - CEA"/>
            <person name="William W."/>
        </authorList>
    </citation>
    <scope>NUCLEOTIDE SEQUENCE [LARGE SCALE GENOMIC DNA]</scope>
</reference>
<proteinExistence type="predicted"/>
<evidence type="ECO:0000313" key="9">
    <source>
        <dbReference type="EMBL" id="CAH3019217.1"/>
    </source>
</evidence>
<dbReference type="InterPro" id="IPR008253">
    <property type="entry name" value="Marvel"/>
</dbReference>
<dbReference type="EMBL" id="CALNXI010000110">
    <property type="protein sequence ID" value="CAH3019217.1"/>
    <property type="molecule type" value="Genomic_DNA"/>
</dbReference>